<reference evidence="2 3" key="2">
    <citation type="submission" date="2020-08" db="EMBL/GenBank/DDBJ databases">
        <title>The Agave Microbiome: Exploring the role of microbial communities in plant adaptations to desert environments.</title>
        <authorList>
            <person name="Partida-Martinez L.P."/>
        </authorList>
    </citation>
    <scope>NUCLEOTIDE SEQUENCE [LARGE SCALE GENOMIC DNA]</scope>
    <source>
        <strain evidence="2 3">AT2.17</strain>
    </source>
</reference>
<keyword evidence="1" id="KW-0472">Membrane</keyword>
<name>A0A7Y9H1B7_9ACTN</name>
<dbReference type="AlphaFoldDB" id="A0A7Y9H1B7"/>
<dbReference type="RefSeq" id="WP_257029518.1">
    <property type="nucleotide sequence ID" value="NZ_JACCBW010000001.1"/>
</dbReference>
<evidence type="ECO:0000313" key="3">
    <source>
        <dbReference type="Proteomes" id="UP000549911"/>
    </source>
</evidence>
<gene>
    <name evidence="2" type="ORF">F4692_001261</name>
</gene>
<reference evidence="2 3" key="1">
    <citation type="submission" date="2020-07" db="EMBL/GenBank/DDBJ databases">
        <authorList>
            <person name="Partida-Martinez L."/>
            <person name="Huntemann M."/>
            <person name="Clum A."/>
            <person name="Wang J."/>
            <person name="Palaniappan K."/>
            <person name="Ritter S."/>
            <person name="Chen I.-M."/>
            <person name="Stamatis D."/>
            <person name="Reddy T."/>
            <person name="O'Malley R."/>
            <person name="Daum C."/>
            <person name="Shapiro N."/>
            <person name="Ivanova N."/>
            <person name="Kyrpides N."/>
            <person name="Woyke T."/>
        </authorList>
    </citation>
    <scope>NUCLEOTIDE SEQUENCE [LARGE SCALE GENOMIC DNA]</scope>
    <source>
        <strain evidence="2 3">AT2.17</strain>
    </source>
</reference>
<sequence length="44" mass="4602">MTSGHDPDKVDPTNQSGRPLLVTGAVVGLLLALTALLVVYLLSR</sequence>
<proteinExistence type="predicted"/>
<feature type="transmembrane region" description="Helical" evidence="1">
    <location>
        <begin position="20"/>
        <end position="42"/>
    </location>
</feature>
<keyword evidence="3" id="KW-1185">Reference proteome</keyword>
<accession>A0A7Y9H1B7</accession>
<evidence type="ECO:0000256" key="1">
    <source>
        <dbReference type="SAM" id="Phobius"/>
    </source>
</evidence>
<dbReference type="EMBL" id="JACCBW010000001">
    <property type="protein sequence ID" value="NYE36157.1"/>
    <property type="molecule type" value="Genomic_DNA"/>
</dbReference>
<organism evidence="2 3">
    <name type="scientific">Nocardioides cavernae</name>
    <dbReference type="NCBI Taxonomy" id="1921566"/>
    <lineage>
        <taxon>Bacteria</taxon>
        <taxon>Bacillati</taxon>
        <taxon>Actinomycetota</taxon>
        <taxon>Actinomycetes</taxon>
        <taxon>Propionibacteriales</taxon>
        <taxon>Nocardioidaceae</taxon>
        <taxon>Nocardioides</taxon>
    </lineage>
</organism>
<keyword evidence="1" id="KW-0812">Transmembrane</keyword>
<protein>
    <submittedName>
        <fullName evidence="2">Uncharacterized protein</fullName>
    </submittedName>
</protein>
<evidence type="ECO:0000313" key="2">
    <source>
        <dbReference type="EMBL" id="NYE36157.1"/>
    </source>
</evidence>
<dbReference type="Proteomes" id="UP000549911">
    <property type="component" value="Unassembled WGS sequence"/>
</dbReference>
<comment type="caution">
    <text evidence="2">The sequence shown here is derived from an EMBL/GenBank/DDBJ whole genome shotgun (WGS) entry which is preliminary data.</text>
</comment>
<keyword evidence="1" id="KW-1133">Transmembrane helix</keyword>